<name>A0ABR0AYV6_9CRUS</name>
<keyword evidence="2" id="KW-1185">Reference proteome</keyword>
<evidence type="ECO:0000313" key="1">
    <source>
        <dbReference type="EMBL" id="KAK4030313.1"/>
    </source>
</evidence>
<gene>
    <name evidence="1" type="ORF">OUZ56_023319</name>
</gene>
<reference evidence="1 2" key="1">
    <citation type="journal article" date="2023" name="Nucleic Acids Res.">
        <title>The hologenome of Daphnia magna reveals possible DNA methylation and microbiome-mediated evolution of the host genome.</title>
        <authorList>
            <person name="Chaturvedi A."/>
            <person name="Li X."/>
            <person name="Dhandapani V."/>
            <person name="Marshall H."/>
            <person name="Kissane S."/>
            <person name="Cuenca-Cambronero M."/>
            <person name="Asole G."/>
            <person name="Calvet F."/>
            <person name="Ruiz-Romero M."/>
            <person name="Marangio P."/>
            <person name="Guigo R."/>
            <person name="Rago D."/>
            <person name="Mirbahai L."/>
            <person name="Eastwood N."/>
            <person name="Colbourne J.K."/>
            <person name="Zhou J."/>
            <person name="Mallon E."/>
            <person name="Orsini L."/>
        </authorList>
    </citation>
    <scope>NUCLEOTIDE SEQUENCE [LARGE SCALE GENOMIC DNA]</scope>
    <source>
        <strain evidence="1">LRV0_1</strain>
    </source>
</reference>
<dbReference type="Proteomes" id="UP001234178">
    <property type="component" value="Unassembled WGS sequence"/>
</dbReference>
<protein>
    <submittedName>
        <fullName evidence="1">Uncharacterized protein</fullName>
    </submittedName>
</protein>
<organism evidence="1 2">
    <name type="scientific">Daphnia magna</name>
    <dbReference type="NCBI Taxonomy" id="35525"/>
    <lineage>
        <taxon>Eukaryota</taxon>
        <taxon>Metazoa</taxon>
        <taxon>Ecdysozoa</taxon>
        <taxon>Arthropoda</taxon>
        <taxon>Crustacea</taxon>
        <taxon>Branchiopoda</taxon>
        <taxon>Diplostraca</taxon>
        <taxon>Cladocera</taxon>
        <taxon>Anomopoda</taxon>
        <taxon>Daphniidae</taxon>
        <taxon>Daphnia</taxon>
    </lineage>
</organism>
<comment type="caution">
    <text evidence="1">The sequence shown here is derived from an EMBL/GenBank/DDBJ whole genome shotgun (WGS) entry which is preliminary data.</text>
</comment>
<dbReference type="EMBL" id="JAOYFB010000039">
    <property type="protein sequence ID" value="KAK4030313.1"/>
    <property type="molecule type" value="Genomic_DNA"/>
</dbReference>
<accession>A0ABR0AYV6</accession>
<evidence type="ECO:0000313" key="2">
    <source>
        <dbReference type="Proteomes" id="UP001234178"/>
    </source>
</evidence>
<proteinExistence type="predicted"/>
<sequence>MIAPYRQIEAALMVPNVNTGVKMKIDIVSIIHIRGHSVPGTRKKKEEKCYGLSHRSKYSLCDQLTLV</sequence>